<proteinExistence type="predicted"/>
<organism evidence="1 2">
    <name type="scientific">Oceanobacillus sojae</name>
    <dbReference type="NCBI Taxonomy" id="582851"/>
    <lineage>
        <taxon>Bacteria</taxon>
        <taxon>Bacillati</taxon>
        <taxon>Bacillota</taxon>
        <taxon>Bacilli</taxon>
        <taxon>Bacillales</taxon>
        <taxon>Bacillaceae</taxon>
        <taxon>Oceanobacillus</taxon>
    </lineage>
</organism>
<evidence type="ECO:0000313" key="2">
    <source>
        <dbReference type="Proteomes" id="UP000321558"/>
    </source>
</evidence>
<dbReference type="Proteomes" id="UP000321558">
    <property type="component" value="Unassembled WGS sequence"/>
</dbReference>
<reference evidence="1 2" key="1">
    <citation type="submission" date="2019-07" db="EMBL/GenBank/DDBJ databases">
        <title>Whole genome shotgun sequence of Oceanobacillus sojae NBRC 105379.</title>
        <authorList>
            <person name="Hosoyama A."/>
            <person name="Uohara A."/>
            <person name="Ohji S."/>
            <person name="Ichikawa N."/>
        </authorList>
    </citation>
    <scope>NUCLEOTIDE SEQUENCE [LARGE SCALE GENOMIC DNA]</scope>
    <source>
        <strain evidence="1 2">NBRC 105379</strain>
    </source>
</reference>
<name>A0A511ZIE3_9BACI</name>
<evidence type="ECO:0000313" key="1">
    <source>
        <dbReference type="EMBL" id="GEN87211.1"/>
    </source>
</evidence>
<sequence>MKQLTDLFHKCFYNGLTFDCNGSKGTICIYSINDYGDVKIITYGSLKKWSLGKPEDELNRMHQEVDTFIESHYVKESAI</sequence>
<keyword evidence="2" id="KW-1185">Reference proteome</keyword>
<dbReference type="EMBL" id="BJYM01000007">
    <property type="protein sequence ID" value="GEN87211.1"/>
    <property type="molecule type" value="Genomic_DNA"/>
</dbReference>
<comment type="caution">
    <text evidence="1">The sequence shown here is derived from an EMBL/GenBank/DDBJ whole genome shotgun (WGS) entry which is preliminary data.</text>
</comment>
<gene>
    <name evidence="1" type="ORF">OSO01_19500</name>
</gene>
<dbReference type="AlphaFoldDB" id="A0A511ZIE3"/>
<accession>A0A511ZIE3</accession>
<dbReference type="RefSeq" id="WP_147210214.1">
    <property type="nucleotide sequence ID" value="NZ_BJYM01000007.1"/>
</dbReference>
<protein>
    <submittedName>
        <fullName evidence="1">Uncharacterized protein</fullName>
    </submittedName>
</protein>